<keyword evidence="1" id="KW-1133">Transmembrane helix</keyword>
<protein>
    <submittedName>
        <fullName evidence="2">Uncharacterized protein</fullName>
    </submittedName>
</protein>
<sequence length="103" mass="11917">MKHQLFILSYIPSFSLMNLIYFLHPKIFPYITLKLATLVLLEALCLKATKIELFCWPIVLMYTKIKLKQLFNASTASNPANYAVSKLAMERMSPFGKISYEYS</sequence>
<reference evidence="2 3" key="1">
    <citation type="journal article" date="2010" name="PLoS Genet.">
        <title>Analysis of the Legionella longbeachae genome and transcriptome uncovers unique strategies to cause Legionnaires' disease.</title>
        <authorList>
            <person name="Cazalet C."/>
            <person name="Gomez-Valero L."/>
            <person name="Rusniok C."/>
            <person name="Lomma M."/>
            <person name="Dervins-Ravault D."/>
            <person name="Newton H."/>
            <person name="Sansom F."/>
            <person name="Jarraud S."/>
            <person name="Zidane N."/>
            <person name="Ma L."/>
            <person name="Bouchier C."/>
            <person name="Etienne J."/>
            <person name="Hartland E."/>
            <person name="Buchrieser C."/>
        </authorList>
    </citation>
    <scope>NUCLEOTIDE SEQUENCE [LARGE SCALE GENOMIC DNA]</scope>
    <source>
        <strain evidence="2 3">NSW150</strain>
    </source>
</reference>
<proteinExistence type="predicted"/>
<feature type="transmembrane region" description="Helical" evidence="1">
    <location>
        <begin position="5"/>
        <end position="23"/>
    </location>
</feature>
<gene>
    <name evidence="2" type="ordered locus">LLO_3169</name>
</gene>
<dbReference type="EMBL" id="FN650140">
    <property type="protein sequence ID" value="CBJ13622.1"/>
    <property type="molecule type" value="Genomic_DNA"/>
</dbReference>
<organism evidence="2 3">
    <name type="scientific">Legionella longbeachae serogroup 1 (strain NSW150)</name>
    <dbReference type="NCBI Taxonomy" id="661367"/>
    <lineage>
        <taxon>Bacteria</taxon>
        <taxon>Pseudomonadati</taxon>
        <taxon>Pseudomonadota</taxon>
        <taxon>Gammaproteobacteria</taxon>
        <taxon>Legionellales</taxon>
        <taxon>Legionellaceae</taxon>
        <taxon>Legionella</taxon>
    </lineage>
</organism>
<feature type="transmembrane region" description="Helical" evidence="1">
    <location>
        <begin position="35"/>
        <end position="62"/>
    </location>
</feature>
<keyword evidence="1" id="KW-0472">Membrane</keyword>
<dbReference type="AlphaFoldDB" id="D3HMD3"/>
<evidence type="ECO:0000313" key="3">
    <source>
        <dbReference type="Proteomes" id="UP000001060"/>
    </source>
</evidence>
<evidence type="ECO:0000256" key="1">
    <source>
        <dbReference type="SAM" id="Phobius"/>
    </source>
</evidence>
<dbReference type="Proteomes" id="UP000001060">
    <property type="component" value="Chromosome"/>
</dbReference>
<evidence type="ECO:0000313" key="2">
    <source>
        <dbReference type="EMBL" id="CBJ13622.1"/>
    </source>
</evidence>
<dbReference type="HOGENOM" id="CLU_2260252_0_0_6"/>
<accession>D3HMD3</accession>
<name>D3HMD3_LEGLN</name>
<keyword evidence="3" id="KW-1185">Reference proteome</keyword>
<keyword evidence="1" id="KW-0812">Transmembrane</keyword>
<dbReference type="KEGG" id="llo:LLO_3169"/>